<reference evidence="1" key="1">
    <citation type="submission" date="2019-07" db="EMBL/GenBank/DDBJ databases">
        <authorList>
            <person name="De-Chao Zhang Q."/>
        </authorList>
    </citation>
    <scope>NUCLEOTIDE SEQUENCE</scope>
    <source>
        <strain evidence="1">TP-CH-4</strain>
    </source>
</reference>
<sequence length="437" mass="49059">MRKYVLFILIGICCQNCIEPFNDIPREVSESGLAGTLVVETTLTNELKRQQVVLSRPADLGFVNPPDSVINPVAVLSPIKPPVDYERNAAVTVSDDQGNDYLFEEDAPGIYQSQTAFAAQEGISYTLSIETDDGVRYSSTPESFQGLATIDSVYAVREQNDFGEEGVFIFLDGNSPDTNANYYRYTYEETFKIIAPEWRVQDFELTNYDPCALPVITFDLEIIFRDNGEGRVCYRTDASNTIIQNSTLGLQENTIQRFPVRFLSRNNYIISHRYSVLVRQYLQSQGAYDYYRTLESFSSSEDIFSTVQPGFLEGNIQSVDGEENRVIGYFEVAPVTEKRVYFNYDDLFPGEALPEYPVSCNPTAPPLDHVSYCFTGLTTNSCPFSIVESVNLNLISYYDLNTDGIGVCPGPYLVTNRACGDCTVLGDTPVPVFWEEE</sequence>
<dbReference type="Proteomes" id="UP000707206">
    <property type="component" value="Unassembled WGS sequence"/>
</dbReference>
<dbReference type="RefSeq" id="WP_152574339.1">
    <property type="nucleotide sequence ID" value="NZ_VIKU02000003.1"/>
</dbReference>
<protein>
    <submittedName>
        <fullName evidence="1">DUF4249 domain-containing protein</fullName>
    </submittedName>
</protein>
<evidence type="ECO:0000313" key="1">
    <source>
        <dbReference type="EMBL" id="NHF59826.1"/>
    </source>
</evidence>
<name>A0A967AT04_9FLAO</name>
<dbReference type="AlphaFoldDB" id="A0A967AT04"/>
<keyword evidence="2" id="KW-1185">Reference proteome</keyword>
<dbReference type="InterPro" id="IPR025345">
    <property type="entry name" value="DUF4249"/>
</dbReference>
<comment type="caution">
    <text evidence="1">The sequence shown here is derived from an EMBL/GenBank/DDBJ whole genome shotgun (WGS) entry which is preliminary data.</text>
</comment>
<evidence type="ECO:0000313" key="2">
    <source>
        <dbReference type="Proteomes" id="UP000707206"/>
    </source>
</evidence>
<proteinExistence type="predicted"/>
<dbReference type="Pfam" id="PF14054">
    <property type="entry name" value="DUF4249"/>
    <property type="match status" value="1"/>
</dbReference>
<accession>A0A967AT04</accession>
<reference evidence="1" key="2">
    <citation type="submission" date="2020-03" db="EMBL/GenBank/DDBJ databases">
        <title>Flavobacteriaceae bacterium strain TP-CH-4, a member of the family Flavobacteriaceae isolated from a deep-sea seamount.</title>
        <authorList>
            <person name="Zhang D.-C."/>
        </authorList>
    </citation>
    <scope>NUCLEOTIDE SEQUENCE</scope>
    <source>
        <strain evidence="1">TP-CH-4</strain>
    </source>
</reference>
<gene>
    <name evidence="1" type="ORF">FK220_010780</name>
</gene>
<organism evidence="1 2">
    <name type="scientific">Pelagihabitans pacificus</name>
    <dbReference type="NCBI Taxonomy" id="2696054"/>
    <lineage>
        <taxon>Bacteria</taxon>
        <taxon>Pseudomonadati</taxon>
        <taxon>Bacteroidota</taxon>
        <taxon>Flavobacteriia</taxon>
        <taxon>Flavobacteriales</taxon>
        <taxon>Flavobacteriaceae</taxon>
        <taxon>Pelagihabitans</taxon>
    </lineage>
</organism>
<dbReference type="EMBL" id="VIKU02000003">
    <property type="protein sequence ID" value="NHF59826.1"/>
    <property type="molecule type" value="Genomic_DNA"/>
</dbReference>